<gene>
    <name evidence="2" type="ORF">G0M00_13370</name>
    <name evidence="3" type="ORF">G9C41_003296</name>
    <name evidence="1" type="ORF">SE14_05092</name>
</gene>
<sequence>MSHVNPSKTQYRLMLAIASAIPTSLNPPAGYPAVVDDCFQYYGEDILSQSKALKQLCKAGILHCIGDPDDFVVMLADRDSFLLSWKAGAREARLGNGIGYIDYSDCPLAFAGGYMHWHERNRGRQRQYRLSDFNVCHGFEEADSQDIWLQEP</sequence>
<evidence type="ECO:0000313" key="4">
    <source>
        <dbReference type="Proteomes" id="UP000034636"/>
    </source>
</evidence>
<geneLocation type="plasmid" evidence="1 4">
    <name>pYU39_89</name>
</geneLocation>
<dbReference type="EMBL" id="DAATWK010000019">
    <property type="protein sequence ID" value="HAF0402089.1"/>
    <property type="molecule type" value="Genomic_DNA"/>
</dbReference>
<organism evidence="1 4">
    <name type="scientific">Salmonella typhimurium</name>
    <dbReference type="NCBI Taxonomy" id="90371"/>
    <lineage>
        <taxon>Bacteria</taxon>
        <taxon>Pseudomonadati</taxon>
        <taxon>Pseudomonadota</taxon>
        <taxon>Gammaproteobacteria</taxon>
        <taxon>Enterobacterales</taxon>
        <taxon>Enterobacteriaceae</taxon>
        <taxon>Salmonella</taxon>
    </lineage>
</organism>
<reference evidence="3" key="3">
    <citation type="submission" date="2018-07" db="EMBL/GenBank/DDBJ databases">
        <authorList>
            <consortium name="NCBI Pathogen Detection Project"/>
        </authorList>
    </citation>
    <scope>NUCLEOTIDE SEQUENCE</scope>
    <source>
        <strain evidence="3">2011-60-538-1</strain>
        <strain evidence="2">Tha16</strain>
    </source>
</reference>
<dbReference type="PATRIC" id="fig|59201.158.peg.5017"/>
<dbReference type="EMBL" id="CP011430">
    <property type="protein sequence ID" value="AKH10424.1"/>
    <property type="molecule type" value="Genomic_DNA"/>
</dbReference>
<keyword evidence="1" id="KW-0614">Plasmid</keyword>
<proteinExistence type="predicted"/>
<evidence type="ECO:0000313" key="2">
    <source>
        <dbReference type="EMBL" id="HAD0245606.1"/>
    </source>
</evidence>
<dbReference type="AlphaFoldDB" id="A0A0F7JFG7"/>
<accession>A0A0F7JFG7</accession>
<evidence type="ECO:0000313" key="3">
    <source>
        <dbReference type="EMBL" id="HAF0402089.1"/>
    </source>
</evidence>
<dbReference type="EMBL" id="DAANKK010000019">
    <property type="protein sequence ID" value="HAD0245606.1"/>
    <property type="molecule type" value="Genomic_DNA"/>
</dbReference>
<reference evidence="1 4" key="1">
    <citation type="journal article" date="2015" name="Genome Announc.">
        <title>Complete Genome Sequencing of a Multidrug-Resistant and Human-Invasive Salmonella enterica Serovar Typhimurium Strain of the Emerging Sequence Type 213 Genotype.</title>
        <authorList>
            <person name="Calva E."/>
            <person name="Silva C."/>
            <person name="Zaidi M.B."/>
            <person name="Sanchez-Flores A."/>
            <person name="Estrada K."/>
            <person name="Silva G.G."/>
            <person name="Soto-Jimenez L.M."/>
            <person name="Wiesner M."/>
            <person name="Fernandez-Mora M."/>
            <person name="Edwards R.A."/>
            <person name="Vinuesa P."/>
        </authorList>
    </citation>
    <scope>NUCLEOTIDE SEQUENCE [LARGE SCALE GENOMIC DNA]</scope>
    <source>
        <strain evidence="1 4">YU39</strain>
        <plasmid evidence="1 4">pYU39_89</plasmid>
    </source>
</reference>
<name>A0A0F7JFG7_SALTM</name>
<protein>
    <submittedName>
        <fullName evidence="1">Uncharacterized protein</fullName>
    </submittedName>
</protein>
<reference evidence="2" key="2">
    <citation type="journal article" date="2018" name="Genome Biol.">
        <title>SKESA: strategic k-mer extension for scrupulous assemblies.</title>
        <authorList>
            <person name="Souvorov A."/>
            <person name="Agarwala R."/>
            <person name="Lipman D.J."/>
        </authorList>
    </citation>
    <scope>NUCLEOTIDE SEQUENCE</scope>
    <source>
        <strain evidence="3">2011-60-538-1</strain>
        <strain evidence="2">Tha16</strain>
    </source>
</reference>
<evidence type="ECO:0000313" key="1">
    <source>
        <dbReference type="EMBL" id="AKH10424.1"/>
    </source>
</evidence>
<dbReference type="Proteomes" id="UP000034636">
    <property type="component" value="Plasmid pYU39_89"/>
</dbReference>
<dbReference type="RefSeq" id="WP_000020025.1">
    <property type="nucleotide sequence ID" value="NZ_CDJP01000365.1"/>
</dbReference>